<feature type="region of interest" description="Disordered" evidence="5">
    <location>
        <begin position="617"/>
        <end position="653"/>
    </location>
</feature>
<dbReference type="EMBL" id="JAXQNO010000017">
    <property type="protein sequence ID" value="KAK4779261.1"/>
    <property type="molecule type" value="Genomic_DNA"/>
</dbReference>
<dbReference type="AlphaFoldDB" id="A0AAN7L531"/>
<evidence type="ECO:0000313" key="9">
    <source>
        <dbReference type="Proteomes" id="UP001346149"/>
    </source>
</evidence>
<feature type="domain" description="BTB" evidence="6">
    <location>
        <begin position="28"/>
        <end position="100"/>
    </location>
</feature>
<dbReference type="PANTHER" id="PTHR32370">
    <property type="entry name" value="OS12G0117600 PROTEIN"/>
    <property type="match status" value="1"/>
</dbReference>
<dbReference type="PROSITE" id="PS50097">
    <property type="entry name" value="BTB"/>
    <property type="match status" value="1"/>
</dbReference>
<name>A0AAN7L531_TRANT</name>
<feature type="compositionally biased region" description="Basic and acidic residues" evidence="5">
    <location>
        <begin position="621"/>
        <end position="653"/>
    </location>
</feature>
<dbReference type="Pfam" id="PF03000">
    <property type="entry name" value="NPH3"/>
    <property type="match status" value="1"/>
</dbReference>
<reference evidence="8 9" key="1">
    <citation type="journal article" date="2023" name="Hortic Res">
        <title>Pangenome of water caltrop reveals structural variations and asymmetric subgenome divergence after allopolyploidization.</title>
        <authorList>
            <person name="Zhang X."/>
            <person name="Chen Y."/>
            <person name="Wang L."/>
            <person name="Yuan Y."/>
            <person name="Fang M."/>
            <person name="Shi L."/>
            <person name="Lu R."/>
            <person name="Comes H.P."/>
            <person name="Ma Y."/>
            <person name="Chen Y."/>
            <person name="Huang G."/>
            <person name="Zhou Y."/>
            <person name="Zheng Z."/>
            <person name="Qiu Y."/>
        </authorList>
    </citation>
    <scope>NUCLEOTIDE SEQUENCE [LARGE SCALE GENOMIC DNA]</scope>
    <source>
        <strain evidence="8">F231</strain>
    </source>
</reference>
<comment type="caution">
    <text evidence="8">The sequence shown here is derived from an EMBL/GenBank/DDBJ whole genome shotgun (WGS) entry which is preliminary data.</text>
</comment>
<accession>A0AAN7L531</accession>
<evidence type="ECO:0000256" key="3">
    <source>
        <dbReference type="PROSITE-ProRule" id="PRU00982"/>
    </source>
</evidence>
<evidence type="ECO:0000256" key="1">
    <source>
        <dbReference type="ARBA" id="ARBA00004906"/>
    </source>
</evidence>
<dbReference type="SUPFAM" id="SSF54695">
    <property type="entry name" value="POZ domain"/>
    <property type="match status" value="1"/>
</dbReference>
<dbReference type="InterPro" id="IPR043454">
    <property type="entry name" value="NPH3/RPT2-like"/>
</dbReference>
<comment type="similarity">
    <text evidence="3">Belongs to the NPH3 family.</text>
</comment>
<evidence type="ECO:0000256" key="5">
    <source>
        <dbReference type="SAM" id="MobiDB-lite"/>
    </source>
</evidence>
<dbReference type="SMART" id="SM00225">
    <property type="entry name" value="BTB"/>
    <property type="match status" value="1"/>
</dbReference>
<comment type="pathway">
    <text evidence="1">Protein modification; protein ubiquitination.</text>
</comment>
<evidence type="ECO:0000259" key="7">
    <source>
        <dbReference type="PROSITE" id="PS51649"/>
    </source>
</evidence>
<evidence type="ECO:0000313" key="8">
    <source>
        <dbReference type="EMBL" id="KAK4779261.1"/>
    </source>
</evidence>
<protein>
    <submittedName>
        <fullName evidence="8">Uncharacterized protein</fullName>
    </submittedName>
</protein>
<evidence type="ECO:0000256" key="2">
    <source>
        <dbReference type="ARBA" id="ARBA00022786"/>
    </source>
</evidence>
<sequence>MCLQFIHLGKYLNFLLFEARLCTTSLPSDVVVEVGRMSFHLHKFPLLSRSGMIERLISEASSSEGEEEKCAISLSDFPGGPRTFELIAKFCYEVKLELTASNVVPLRCASEILIMSEEYGEGNLIAKTEAFLNHAVLKSWRDSLRALQSCGDEDIYCHADELNIIERCIMSLAAKATTDPNMFGWPLVEIGGPPQSPGGGVLWNGISTGGRSRNSISGWWYEDVSGLSLPIYVRLITAMEAHGIGSELIAGSLISYARKYLPGLNRHQDFVDLKTDLHSGLSPPLSGDAQKALLEDIHRLLPVQKGLVPSKFLSGLLKTAIILRASPPCISNIEKRIGSQLDMATLEDLLITTFSHSKETLYDVDSLQRILGHFLASNQTTDGPRTSACYEDEDHLIGSPAALAPVAKVAKLIDGYLAEVASDVNLKLPKFWALAGAIPEYARPHDDGLYRAIDIYLKSHPWLSDSEREQLCRLMDCEKLSVEARIHAARNERLPLRIIVQVLFFEQLQLRISIAGCLLVSDNVETGAPEGGWATAVRENQVLRVGMDSMKVRVSEIEKECESMKQEIEKLGKVKSDNDESNAGIGNAASTGSGRTRGKMKRRFGINVKSQMCSAEEEWVYDERQSKGFSGKVEKKVNHKREGGRLPRLSPER</sequence>
<organism evidence="8 9">
    <name type="scientific">Trapa natans</name>
    <name type="common">Water chestnut</name>
    <dbReference type="NCBI Taxonomy" id="22666"/>
    <lineage>
        <taxon>Eukaryota</taxon>
        <taxon>Viridiplantae</taxon>
        <taxon>Streptophyta</taxon>
        <taxon>Embryophyta</taxon>
        <taxon>Tracheophyta</taxon>
        <taxon>Spermatophyta</taxon>
        <taxon>Magnoliopsida</taxon>
        <taxon>eudicotyledons</taxon>
        <taxon>Gunneridae</taxon>
        <taxon>Pentapetalae</taxon>
        <taxon>rosids</taxon>
        <taxon>malvids</taxon>
        <taxon>Myrtales</taxon>
        <taxon>Lythraceae</taxon>
        <taxon>Trapa</taxon>
    </lineage>
</organism>
<keyword evidence="2" id="KW-0833">Ubl conjugation pathway</keyword>
<dbReference type="InterPro" id="IPR011333">
    <property type="entry name" value="SKP1/BTB/POZ_sf"/>
</dbReference>
<dbReference type="InterPro" id="IPR027356">
    <property type="entry name" value="NPH3_dom"/>
</dbReference>
<keyword evidence="4" id="KW-0175">Coiled coil</keyword>
<feature type="coiled-coil region" evidence="4">
    <location>
        <begin position="547"/>
        <end position="574"/>
    </location>
</feature>
<proteinExistence type="inferred from homology"/>
<dbReference type="Pfam" id="PF00651">
    <property type="entry name" value="BTB"/>
    <property type="match status" value="1"/>
</dbReference>
<feature type="domain" description="NPH3" evidence="7">
    <location>
        <begin position="218"/>
        <end position="509"/>
    </location>
</feature>
<dbReference type="Gene3D" id="3.30.710.10">
    <property type="entry name" value="Potassium Channel Kv1.1, Chain A"/>
    <property type="match status" value="1"/>
</dbReference>
<gene>
    <name evidence="8" type="ORF">SAY86_006789</name>
</gene>
<evidence type="ECO:0000259" key="6">
    <source>
        <dbReference type="PROSITE" id="PS50097"/>
    </source>
</evidence>
<dbReference type="Proteomes" id="UP001346149">
    <property type="component" value="Unassembled WGS sequence"/>
</dbReference>
<dbReference type="InterPro" id="IPR000210">
    <property type="entry name" value="BTB/POZ_dom"/>
</dbReference>
<evidence type="ECO:0000256" key="4">
    <source>
        <dbReference type="SAM" id="Coils"/>
    </source>
</evidence>
<feature type="region of interest" description="Disordered" evidence="5">
    <location>
        <begin position="575"/>
        <end position="603"/>
    </location>
</feature>
<dbReference type="PROSITE" id="PS51649">
    <property type="entry name" value="NPH3"/>
    <property type="match status" value="1"/>
</dbReference>
<keyword evidence="9" id="KW-1185">Reference proteome</keyword>